<dbReference type="PANTHER" id="PTHR38733:SF1">
    <property type="entry name" value="TYPE IV METHYL-DIRECTED RESTRICTION ENZYME ECOKMCRBC"/>
    <property type="match status" value="1"/>
</dbReference>
<gene>
    <name evidence="1" type="ORF">ACFQ3N_13280</name>
</gene>
<dbReference type="RefSeq" id="WP_390363018.1">
    <property type="nucleotide sequence ID" value="NZ_JBHTKJ010000035.1"/>
</dbReference>
<dbReference type="Pfam" id="PF10117">
    <property type="entry name" value="McrBC"/>
    <property type="match status" value="1"/>
</dbReference>
<evidence type="ECO:0000313" key="1">
    <source>
        <dbReference type="EMBL" id="MFD1039357.1"/>
    </source>
</evidence>
<reference evidence="2" key="1">
    <citation type="journal article" date="2019" name="Int. J. Syst. Evol. Microbiol.">
        <title>The Global Catalogue of Microorganisms (GCM) 10K type strain sequencing project: providing services to taxonomists for standard genome sequencing and annotation.</title>
        <authorList>
            <consortium name="The Broad Institute Genomics Platform"/>
            <consortium name="The Broad Institute Genome Sequencing Center for Infectious Disease"/>
            <person name="Wu L."/>
            <person name="Ma J."/>
        </authorList>
    </citation>
    <scope>NUCLEOTIDE SEQUENCE [LARGE SCALE GENOMIC DNA]</scope>
    <source>
        <strain evidence="2">CCUG 56754</strain>
    </source>
</reference>
<accession>A0ABW3LMT8</accession>
<dbReference type="InterPro" id="IPR019292">
    <property type="entry name" value="McrC"/>
</dbReference>
<protein>
    <submittedName>
        <fullName evidence="1">McrC family protein</fullName>
    </submittedName>
</protein>
<name>A0ABW3LMT8_9BACI</name>
<sequence>MTKTVIVRESYDWITENDVSATQYEELIRYIEEKYPNENVLDQKYKRLRFINYVGTIQCSDVRYEVVPKINLSNNDERKVLLSMLSITRFLPISFYEQIQNGEEKGDLLTAFLTAFLERLLNELKKGTYKTYERQEENLYVLKGKLELSNHIRNNTFHNTRAYCSFDEHTENNSLNQLFKAALHILKKYTGLYSLKLHLERCLGYLERVDLVNINPTTLDSIKLNRQNERFRDAVLFAKLIVERASIYSQGQRALSFSLMFPMNVLFEKYIEVVLREVVGYKVVISQHAEKRLLQNKKTGYRNILLKPDFLVNNELIIDTKWKSATYHGKTRYDQSDIYQMYAYVTAYQEANRCILLYPKQEREADHPVWEVIDTDKTIEMRAIKIENFWESVDELRGILKDN</sequence>
<evidence type="ECO:0000313" key="2">
    <source>
        <dbReference type="Proteomes" id="UP001597040"/>
    </source>
</evidence>
<proteinExistence type="predicted"/>
<dbReference type="EMBL" id="JBHTKJ010000035">
    <property type="protein sequence ID" value="MFD1039357.1"/>
    <property type="molecule type" value="Genomic_DNA"/>
</dbReference>
<dbReference type="Proteomes" id="UP001597040">
    <property type="component" value="Unassembled WGS sequence"/>
</dbReference>
<comment type="caution">
    <text evidence="1">The sequence shown here is derived from an EMBL/GenBank/DDBJ whole genome shotgun (WGS) entry which is preliminary data.</text>
</comment>
<organism evidence="1 2">
    <name type="scientific">Virgibacillus byunsanensis</name>
    <dbReference type="NCBI Taxonomy" id="570945"/>
    <lineage>
        <taxon>Bacteria</taxon>
        <taxon>Bacillati</taxon>
        <taxon>Bacillota</taxon>
        <taxon>Bacilli</taxon>
        <taxon>Bacillales</taxon>
        <taxon>Bacillaceae</taxon>
        <taxon>Virgibacillus</taxon>
    </lineage>
</organism>
<dbReference type="PANTHER" id="PTHR38733">
    <property type="entry name" value="PROTEIN MCRC"/>
    <property type="match status" value="1"/>
</dbReference>
<keyword evidence="2" id="KW-1185">Reference proteome</keyword>